<dbReference type="Gene3D" id="3.40.1190.20">
    <property type="match status" value="1"/>
</dbReference>
<dbReference type="EMBL" id="NKHZ01000094">
    <property type="protein sequence ID" value="PNS13793.1"/>
    <property type="molecule type" value="Genomic_DNA"/>
</dbReference>
<proteinExistence type="predicted"/>
<dbReference type="PANTHER" id="PTHR20858:SF17">
    <property type="entry name" value="HYDROXYMETHYLPYRIMIDINE_PHOSPHOMETHYLPYRIMIDINE KINASE THI20-RELATED"/>
    <property type="match status" value="1"/>
</dbReference>
<dbReference type="InterPro" id="IPR004399">
    <property type="entry name" value="HMP/HMP-P_kinase_dom"/>
</dbReference>
<dbReference type="GO" id="GO:0005829">
    <property type="term" value="C:cytosol"/>
    <property type="evidence" value="ECO:0007669"/>
    <property type="project" value="TreeGrafter"/>
</dbReference>
<dbReference type="Pfam" id="PF03070">
    <property type="entry name" value="TENA_THI-4"/>
    <property type="match status" value="1"/>
</dbReference>
<dbReference type="GO" id="GO:0009228">
    <property type="term" value="P:thiamine biosynthetic process"/>
    <property type="evidence" value="ECO:0007669"/>
    <property type="project" value="InterPro"/>
</dbReference>
<dbReference type="Proteomes" id="UP000243797">
    <property type="component" value="Unassembled WGS sequence"/>
</dbReference>
<dbReference type="InterPro" id="IPR013749">
    <property type="entry name" value="PM/HMP-P_kinase-1"/>
</dbReference>
<gene>
    <name evidence="3" type="ORF">CAC42_3286</name>
</gene>
<evidence type="ECO:0000313" key="4">
    <source>
        <dbReference type="Proteomes" id="UP000243797"/>
    </source>
</evidence>
<dbReference type="GO" id="GO:0008902">
    <property type="term" value="F:hydroxymethylpyrimidine kinase activity"/>
    <property type="evidence" value="ECO:0007669"/>
    <property type="project" value="TreeGrafter"/>
</dbReference>
<dbReference type="NCBIfam" id="TIGR00097">
    <property type="entry name" value="HMP-P_kinase"/>
    <property type="match status" value="1"/>
</dbReference>
<evidence type="ECO:0008006" key="5">
    <source>
        <dbReference type="Google" id="ProtNLM"/>
    </source>
</evidence>
<evidence type="ECO:0000259" key="2">
    <source>
        <dbReference type="Pfam" id="PF08543"/>
    </source>
</evidence>
<reference evidence="3 4" key="1">
    <citation type="submission" date="2017-06" db="EMBL/GenBank/DDBJ databases">
        <title>Draft genome sequence of a variant of Elsinoe murrayae.</title>
        <authorList>
            <person name="Cheng Q."/>
        </authorList>
    </citation>
    <scope>NUCLEOTIDE SEQUENCE [LARGE SCALE GENOMIC DNA]</scope>
    <source>
        <strain evidence="3 4">CQ-2017a</strain>
    </source>
</reference>
<feature type="domain" description="Thiaminase-2/PQQC" evidence="1">
    <location>
        <begin position="309"/>
        <end position="541"/>
    </location>
</feature>
<dbReference type="FunCoup" id="A0A2K1QFZ5">
    <property type="interactions" value="679"/>
</dbReference>
<dbReference type="PANTHER" id="PTHR20858">
    <property type="entry name" value="PHOSPHOMETHYLPYRIMIDINE KINASE"/>
    <property type="match status" value="1"/>
</dbReference>
<dbReference type="InParanoid" id="A0A2K1QFZ5"/>
<sequence length="545" mass="58178">MYNRRRILVIAGSDSSGGAGLEADQKVIAAHGCYAMTATTALTAQNTLGVSDIHHVPSSFVAKQIEACASDVGIDVVKTGMLASAETIRVVAQALEKHSISVNVVDPVMVATSGARLLPEDAIKTLISELLPRTYLLTPNIPEAQLILKEAGQSPGEINTVDDIKRLAKHISALGPKHVLVKGGHCPMPSPTNPDEKLIHNVLYSTTTSTHQIFSSPHLTSRNTHGTGCSLASAIASQLAIALCLPPSSTPPVLDPDLPRALSLSLPYVSRAISTSLPLGSGPGPINHLHALRPLPFPPGSFLPYLLSHPTISPLWHHYTHHPFVTQLSTFSLPPLAFRHYMVQDYLYLTSFARANALLAAKAATLELTVRAGGAVVGIGRETELHVAECERMGIGRTELDGAEEEVETIAYGAWVCDVVGREDWFGGLVALGSCMIGYGEVAEGIAARWRGDGAGPRAQAAAVGGSGSGERETEHLAAASPYARWVYSYVSDDYRDAVRSATDLLEAYAPRQSPERIDELVKIWAKATRLEIAFWDAALRAAEK</sequence>
<name>A0A2K1QFZ5_9PEZI</name>
<dbReference type="STRING" id="2082308.A0A2K1QFZ5"/>
<feature type="domain" description="Pyridoxamine kinase/Phosphomethylpyrimidine kinase" evidence="2">
    <location>
        <begin position="14"/>
        <end position="287"/>
    </location>
</feature>
<accession>A0A2K1QFZ5</accession>
<dbReference type="GO" id="GO:0008972">
    <property type="term" value="F:phosphomethylpyrimidine kinase activity"/>
    <property type="evidence" value="ECO:0007669"/>
    <property type="project" value="InterPro"/>
</dbReference>
<dbReference type="InterPro" id="IPR029056">
    <property type="entry name" value="Ribokinase-like"/>
</dbReference>
<dbReference type="CDD" id="cd19367">
    <property type="entry name" value="TenA_C_ScTHI20-like"/>
    <property type="match status" value="1"/>
</dbReference>
<dbReference type="InterPro" id="IPR004305">
    <property type="entry name" value="Thiaminase-2/PQQC"/>
</dbReference>
<keyword evidence="4" id="KW-1185">Reference proteome</keyword>
<dbReference type="AlphaFoldDB" id="A0A2K1QFZ5"/>
<evidence type="ECO:0000259" key="1">
    <source>
        <dbReference type="Pfam" id="PF03070"/>
    </source>
</evidence>
<evidence type="ECO:0000313" key="3">
    <source>
        <dbReference type="EMBL" id="PNS13793.1"/>
    </source>
</evidence>
<dbReference type="SUPFAM" id="SSF53613">
    <property type="entry name" value="Ribokinase-like"/>
    <property type="match status" value="1"/>
</dbReference>
<dbReference type="InterPro" id="IPR016084">
    <property type="entry name" value="Haem_Oase-like_multi-hlx"/>
</dbReference>
<organism evidence="3 4">
    <name type="scientific">Sphaceloma murrayae</name>
    <dbReference type="NCBI Taxonomy" id="2082308"/>
    <lineage>
        <taxon>Eukaryota</taxon>
        <taxon>Fungi</taxon>
        <taxon>Dikarya</taxon>
        <taxon>Ascomycota</taxon>
        <taxon>Pezizomycotina</taxon>
        <taxon>Dothideomycetes</taxon>
        <taxon>Dothideomycetidae</taxon>
        <taxon>Myriangiales</taxon>
        <taxon>Elsinoaceae</taxon>
        <taxon>Sphaceloma</taxon>
    </lineage>
</organism>
<comment type="caution">
    <text evidence="3">The sequence shown here is derived from an EMBL/GenBank/DDBJ whole genome shotgun (WGS) entry which is preliminary data.</text>
</comment>
<dbReference type="Pfam" id="PF08543">
    <property type="entry name" value="Phos_pyr_kin"/>
    <property type="match status" value="1"/>
</dbReference>
<dbReference type="CDD" id="cd01169">
    <property type="entry name" value="HMPP_kinase"/>
    <property type="match status" value="1"/>
</dbReference>
<dbReference type="FunFam" id="3.40.1190.20:FF:000034">
    <property type="entry name" value="Putative hydroxymethylpyrimidine/ phosphomethylpyrimidine kinase 2"/>
    <property type="match status" value="1"/>
</dbReference>
<dbReference type="Gene3D" id="1.20.910.10">
    <property type="entry name" value="Heme oxygenase-like"/>
    <property type="match status" value="1"/>
</dbReference>
<protein>
    <recommendedName>
        <fullName evidence="5">Hydroxymethylpyrimidine/phosphomethylpyrimidine kinase 2</fullName>
    </recommendedName>
</protein>
<dbReference type="OrthoDB" id="10028886at2759"/>
<dbReference type="SUPFAM" id="SSF48613">
    <property type="entry name" value="Heme oxygenase-like"/>
    <property type="match status" value="1"/>
</dbReference>